<dbReference type="GO" id="GO:0005886">
    <property type="term" value="C:plasma membrane"/>
    <property type="evidence" value="ECO:0007669"/>
    <property type="project" value="UniProtKB-SubCell"/>
</dbReference>
<feature type="transmembrane region" description="Helical" evidence="7">
    <location>
        <begin position="162"/>
        <end position="180"/>
    </location>
</feature>
<dbReference type="PIRSF" id="PIRSF500217">
    <property type="entry name" value="AlgI"/>
    <property type="match status" value="1"/>
</dbReference>
<dbReference type="GO" id="GO:0016746">
    <property type="term" value="F:acyltransferase activity"/>
    <property type="evidence" value="ECO:0007669"/>
    <property type="project" value="InterPro"/>
</dbReference>
<feature type="transmembrane region" description="Helical" evidence="7">
    <location>
        <begin position="6"/>
        <end position="22"/>
    </location>
</feature>
<evidence type="ECO:0000256" key="3">
    <source>
        <dbReference type="ARBA" id="ARBA00022475"/>
    </source>
</evidence>
<evidence type="ECO:0000256" key="6">
    <source>
        <dbReference type="ARBA" id="ARBA00023136"/>
    </source>
</evidence>
<keyword evidence="4 7" id="KW-0812">Transmembrane</keyword>
<dbReference type="AlphaFoldDB" id="A0A0F9UPK0"/>
<protein>
    <recommendedName>
        <fullName evidence="9">MBOAT family protein</fullName>
    </recommendedName>
</protein>
<evidence type="ECO:0000256" key="2">
    <source>
        <dbReference type="ARBA" id="ARBA00010323"/>
    </source>
</evidence>
<feature type="transmembrane region" description="Helical" evidence="7">
    <location>
        <begin position="459"/>
        <end position="480"/>
    </location>
</feature>
<feature type="transmembrane region" description="Helical" evidence="7">
    <location>
        <begin position="114"/>
        <end position="141"/>
    </location>
</feature>
<evidence type="ECO:0000256" key="4">
    <source>
        <dbReference type="ARBA" id="ARBA00022692"/>
    </source>
</evidence>
<organism evidence="8">
    <name type="scientific">marine sediment metagenome</name>
    <dbReference type="NCBI Taxonomy" id="412755"/>
    <lineage>
        <taxon>unclassified sequences</taxon>
        <taxon>metagenomes</taxon>
        <taxon>ecological metagenomes</taxon>
    </lineage>
</organism>
<sequence>MLFNSLEFILFGLIFFAAWPLLRRRNNTRWTYLVIASFFFYGWWDWRFLFLITFSGLIDYGAALGMVRWPKRRTLLLVLSIVGNVGSLAVFKYLDFVIRNINALIEGVSWASGGAGVAAAPAAAIPLVNLALPVGLSFYTFQSMSYTIDVYRGHLQPTRNPLHFFAYLAMFPQLVAGPIVRAADLLPQLRHYKRSDEAARWDAIRLIVYGYFKKAVVADTVARFVEQAFTAEQLNSSCAYWWVIMTLFAFQIYCDFSGYSDIARGLARWMGYDFPMNFNHPYISRSFREFWGRWHISLSTWFRDYVYIPLGGSRGGRGRSEMNLWTTMLISGLWHGAQWTFVAWGAVHAALLSAERMTKWPQRLGRIPGGKHVAVLMVFAITLVTWVFFRADSFSQAAAVIATMFRFDRLEVHVVRELIHVKAAGVVALMMLRQVWVYAGLGNLVPARSRVAKCLQPVMVALLIAACVLLRGPGEAFIYFQF</sequence>
<dbReference type="InterPro" id="IPR004299">
    <property type="entry name" value="MBOAT_fam"/>
</dbReference>
<dbReference type="PIRSF" id="PIRSF016636">
    <property type="entry name" value="AlgI_DltB"/>
    <property type="match status" value="1"/>
</dbReference>
<dbReference type="InterPro" id="IPR051085">
    <property type="entry name" value="MB_O-acyltransferase"/>
</dbReference>
<feature type="transmembrane region" description="Helical" evidence="7">
    <location>
        <begin position="74"/>
        <end position="94"/>
    </location>
</feature>
<evidence type="ECO:0000256" key="1">
    <source>
        <dbReference type="ARBA" id="ARBA00004651"/>
    </source>
</evidence>
<keyword evidence="5 7" id="KW-1133">Transmembrane helix</keyword>
<dbReference type="EMBL" id="LAZR01000119">
    <property type="protein sequence ID" value="KKN89412.1"/>
    <property type="molecule type" value="Genomic_DNA"/>
</dbReference>
<comment type="subcellular location">
    <subcellularLocation>
        <location evidence="1">Cell membrane</location>
        <topology evidence="1">Multi-pass membrane protein</topology>
    </subcellularLocation>
</comment>
<feature type="transmembrane region" description="Helical" evidence="7">
    <location>
        <begin position="29"/>
        <end position="44"/>
    </location>
</feature>
<evidence type="ECO:0000256" key="7">
    <source>
        <dbReference type="SAM" id="Phobius"/>
    </source>
</evidence>
<evidence type="ECO:0000313" key="8">
    <source>
        <dbReference type="EMBL" id="KKN89412.1"/>
    </source>
</evidence>
<comment type="similarity">
    <text evidence="2">Belongs to the membrane-bound acyltransferase family.</text>
</comment>
<feature type="transmembrane region" description="Helical" evidence="7">
    <location>
        <begin position="50"/>
        <end position="67"/>
    </location>
</feature>
<feature type="transmembrane region" description="Helical" evidence="7">
    <location>
        <begin position="239"/>
        <end position="259"/>
    </location>
</feature>
<proteinExistence type="inferred from homology"/>
<dbReference type="PANTHER" id="PTHR13285">
    <property type="entry name" value="ACYLTRANSFERASE"/>
    <property type="match status" value="1"/>
</dbReference>
<keyword evidence="3" id="KW-1003">Cell membrane</keyword>
<reference evidence="8" key="1">
    <citation type="journal article" date="2015" name="Nature">
        <title>Complex archaea that bridge the gap between prokaryotes and eukaryotes.</title>
        <authorList>
            <person name="Spang A."/>
            <person name="Saw J.H."/>
            <person name="Jorgensen S.L."/>
            <person name="Zaremba-Niedzwiedzka K."/>
            <person name="Martijn J."/>
            <person name="Lind A.E."/>
            <person name="van Eijk R."/>
            <person name="Schleper C."/>
            <person name="Guy L."/>
            <person name="Ettema T.J."/>
        </authorList>
    </citation>
    <scope>NUCLEOTIDE SEQUENCE</scope>
</reference>
<dbReference type="PANTHER" id="PTHR13285:SF18">
    <property type="entry name" value="PROTEIN-CYSTEINE N-PALMITOYLTRANSFERASE RASP"/>
    <property type="match status" value="1"/>
</dbReference>
<dbReference type="GO" id="GO:0042121">
    <property type="term" value="P:alginic acid biosynthetic process"/>
    <property type="evidence" value="ECO:0007669"/>
    <property type="project" value="InterPro"/>
</dbReference>
<accession>A0A0F9UPK0</accession>
<name>A0A0F9UPK0_9ZZZZ</name>
<evidence type="ECO:0008006" key="9">
    <source>
        <dbReference type="Google" id="ProtNLM"/>
    </source>
</evidence>
<feature type="transmembrane region" description="Helical" evidence="7">
    <location>
        <begin position="419"/>
        <end position="439"/>
    </location>
</feature>
<feature type="transmembrane region" description="Helical" evidence="7">
    <location>
        <begin position="372"/>
        <end position="389"/>
    </location>
</feature>
<keyword evidence="6 7" id="KW-0472">Membrane</keyword>
<evidence type="ECO:0000256" key="5">
    <source>
        <dbReference type="ARBA" id="ARBA00022989"/>
    </source>
</evidence>
<gene>
    <name evidence="8" type="ORF">LCGC14_0239190</name>
</gene>
<dbReference type="InterPro" id="IPR028362">
    <property type="entry name" value="AlgI"/>
</dbReference>
<comment type="caution">
    <text evidence="8">The sequence shown here is derived from an EMBL/GenBank/DDBJ whole genome shotgun (WGS) entry which is preliminary data.</text>
</comment>
<dbReference type="Pfam" id="PF03062">
    <property type="entry name" value="MBOAT"/>
    <property type="match status" value="1"/>
</dbReference>
<dbReference type="InterPro" id="IPR024194">
    <property type="entry name" value="Ac/AlaTfrase_AlgI/DltB"/>
</dbReference>